<dbReference type="AlphaFoldDB" id="A0AA89SR86"/>
<proteinExistence type="predicted"/>
<organism evidence="1 2">
    <name type="scientific">Parageobacillus toebii NBRC 107807</name>
    <dbReference type="NCBI Taxonomy" id="1223503"/>
    <lineage>
        <taxon>Bacteria</taxon>
        <taxon>Bacillati</taxon>
        <taxon>Bacillota</taxon>
        <taxon>Bacilli</taxon>
        <taxon>Bacillales</taxon>
        <taxon>Anoxybacillaceae</taxon>
        <taxon>Parageobacillus</taxon>
    </lineage>
</organism>
<sequence>MNLIFSYTHSIITYIKEIRKSDDEDTGVFLRFPEREGIGCNLPNTKNTLTTSELRQ</sequence>
<keyword evidence="2" id="KW-1185">Reference proteome</keyword>
<dbReference type="Proteomes" id="UP000613002">
    <property type="component" value="Unassembled WGS sequence"/>
</dbReference>
<comment type="caution">
    <text evidence="1">The sequence shown here is derived from an EMBL/GenBank/DDBJ whole genome shotgun (WGS) entry which is preliminary data.</text>
</comment>
<gene>
    <name evidence="1" type="ORF">HNR78_000578</name>
</gene>
<accession>A0AA89SR86</accession>
<protein>
    <submittedName>
        <fullName evidence="1">Uncharacterized protein</fullName>
    </submittedName>
</protein>
<evidence type="ECO:0000313" key="2">
    <source>
        <dbReference type="Proteomes" id="UP000613002"/>
    </source>
</evidence>
<name>A0AA89SR86_9BACL</name>
<dbReference type="EMBL" id="JACICZ010000001">
    <property type="protein sequence ID" value="MBB3867704.1"/>
    <property type="molecule type" value="Genomic_DNA"/>
</dbReference>
<evidence type="ECO:0000313" key="1">
    <source>
        <dbReference type="EMBL" id="MBB3867704.1"/>
    </source>
</evidence>
<reference evidence="1 2" key="1">
    <citation type="submission" date="2020-08" db="EMBL/GenBank/DDBJ databases">
        <title>Genomic Encyclopedia of Type Strains, Phase IV (KMG-IV): sequencing the most valuable type-strain genomes for metagenomic binning, comparative biology and taxonomic classification.</title>
        <authorList>
            <person name="Goeker M."/>
        </authorList>
    </citation>
    <scope>NUCLEOTIDE SEQUENCE [LARGE SCALE GENOMIC DNA]</scope>
    <source>
        <strain evidence="1 2">DSM 14590</strain>
    </source>
</reference>